<dbReference type="AlphaFoldDB" id="A0AAJ8C1A2"/>
<gene>
    <name evidence="1" type="ORF">An15g02500</name>
</gene>
<reference evidence="1" key="1">
    <citation type="submission" date="2025-02" db="EMBL/GenBank/DDBJ databases">
        <authorList>
            <consortium name="NCBI Genome Project"/>
        </authorList>
    </citation>
    <scope>NUCLEOTIDE SEQUENCE</scope>
</reference>
<accession>A0AAJ8C1A2</accession>
<dbReference type="VEuPathDB" id="FungiDB:An15g02500"/>
<reference evidence="1" key="2">
    <citation type="submission" date="2025-08" db="UniProtKB">
        <authorList>
            <consortium name="RefSeq"/>
        </authorList>
    </citation>
    <scope>IDENTIFICATION</scope>
</reference>
<organism evidence="1">
    <name type="scientific">Aspergillus niger</name>
    <dbReference type="NCBI Taxonomy" id="5061"/>
    <lineage>
        <taxon>Eukaryota</taxon>
        <taxon>Fungi</taxon>
        <taxon>Dikarya</taxon>
        <taxon>Ascomycota</taxon>
        <taxon>Pezizomycotina</taxon>
        <taxon>Eurotiomycetes</taxon>
        <taxon>Eurotiomycetidae</taxon>
        <taxon>Eurotiales</taxon>
        <taxon>Aspergillaceae</taxon>
        <taxon>Aspergillus</taxon>
        <taxon>Aspergillus subgen. Circumdati</taxon>
    </lineage>
</organism>
<dbReference type="RefSeq" id="XP_059606733.1">
    <property type="nucleotide sequence ID" value="XM_059744539.1"/>
</dbReference>
<evidence type="ECO:0000313" key="1">
    <source>
        <dbReference type="RefSeq" id="XP_059606733.1"/>
    </source>
</evidence>
<name>A0AAJ8C1A2_ASPNG</name>
<sequence>MQEREFLLAGEKHPLNGRRDRRIPASLAPSAGMHVMGTDHICAPGGTDTSVLGTAYHGPPSEDEVCIEYRAVGTGRRLVDRAGTFALDHGLKEGEDVEERDTEWCALDGSEARGAYYCSFDKPLKSCQPTFGPQYRCLVLDPFMLEDSWTLGYTGW</sequence>
<dbReference type="GeneID" id="84593123"/>
<protein>
    <submittedName>
        <fullName evidence="1">Uncharacterized protein</fullName>
    </submittedName>
</protein>
<proteinExistence type="predicted"/>
<dbReference type="KEGG" id="ang:An15g02500"/>